<organism evidence="2 3">
    <name type="scientific">Reyranella soli</name>
    <dbReference type="NCBI Taxonomy" id="1230389"/>
    <lineage>
        <taxon>Bacteria</taxon>
        <taxon>Pseudomonadati</taxon>
        <taxon>Pseudomonadota</taxon>
        <taxon>Alphaproteobacteria</taxon>
        <taxon>Hyphomicrobiales</taxon>
        <taxon>Reyranellaceae</taxon>
        <taxon>Reyranella</taxon>
    </lineage>
</organism>
<dbReference type="InterPro" id="IPR003692">
    <property type="entry name" value="Hydantoinase_B"/>
</dbReference>
<evidence type="ECO:0000313" key="2">
    <source>
        <dbReference type="EMBL" id="GEP57894.1"/>
    </source>
</evidence>
<feature type="domain" description="Hydantoinase B/oxoprolinase" evidence="1">
    <location>
        <begin position="4"/>
        <end position="530"/>
    </location>
</feature>
<dbReference type="GO" id="GO:0005829">
    <property type="term" value="C:cytosol"/>
    <property type="evidence" value="ECO:0007669"/>
    <property type="project" value="TreeGrafter"/>
</dbReference>
<evidence type="ECO:0000259" key="1">
    <source>
        <dbReference type="Pfam" id="PF02538"/>
    </source>
</evidence>
<sequence length="671" mass="72309">MRIDPVTLQIFANHAQAAADSMAFTLFRTAHSTFVKETEDFTTGLATPDGMTFASPRDLGATWFIGLDYANAIHMIEDYQPGDICITNDPYSGFVCTHTPDLHMWKPIFWEGELVAFSVSHIHNTDVGGAVPASLSRQLTEVHQEGIRIPPNKLYEAGKLNKSLLNVMLTNVRMPEQNHGDLQAQIAAMNTGERKVHDMVRKFGVDVFRQGVKDLLDLGERQARALLSRIPDGDYFFADYLDEDAPGGVPVRLALTLKIRGDEAVMDFSGSDAQLQSSLNVPTGGAERHILLMVGYTYCLYSIDPTILLNGGITRPARCIIPEGTILNPKFPAAVGMRSMTCSRLQGVTIGAFSAAVPELLPAGPAGGGAIMNVKTTDNRTGRTIMASIDPITGGAGGWSGSDGADGSGANSSFLKNTPVEINETEVPIKVLRYGLVPDSGGAGRHRGGLATQLEFKVFAPNTVVTARNRDRTRFSSWGSKGGRPGATSCFWRNQGSNGAVDLGNTDVVPLDPGDVILVTSSGGGGFGPPWERDPKAVLFDVQQGKVSIQAAADDYGVVIRDDAIDDTATAARRTRLAANAKATNAKGGIFAFNAEREAYEREWTDANYAALTEVLATLPVNWRHYLKKRIFAAMAELPAHQRRGDGSEVRRAFELAVGEFPQLRQAQAAE</sequence>
<reference evidence="2 3" key="1">
    <citation type="submission" date="2019-07" db="EMBL/GenBank/DDBJ databases">
        <title>Whole genome shotgun sequence of Reyranella soli NBRC 108950.</title>
        <authorList>
            <person name="Hosoyama A."/>
            <person name="Uohara A."/>
            <person name="Ohji S."/>
            <person name="Ichikawa N."/>
        </authorList>
    </citation>
    <scope>NUCLEOTIDE SEQUENCE [LARGE SCALE GENOMIC DNA]</scope>
    <source>
        <strain evidence="2 3">NBRC 108950</strain>
    </source>
</reference>
<evidence type="ECO:0000313" key="3">
    <source>
        <dbReference type="Proteomes" id="UP000321058"/>
    </source>
</evidence>
<dbReference type="EMBL" id="BKAJ01000089">
    <property type="protein sequence ID" value="GEP57894.1"/>
    <property type="molecule type" value="Genomic_DNA"/>
</dbReference>
<keyword evidence="3" id="KW-1185">Reference proteome</keyword>
<dbReference type="GO" id="GO:0017168">
    <property type="term" value="F:5-oxoprolinase (ATP-hydrolyzing) activity"/>
    <property type="evidence" value="ECO:0007669"/>
    <property type="project" value="TreeGrafter"/>
</dbReference>
<dbReference type="Pfam" id="PF02538">
    <property type="entry name" value="Hydantoinase_B"/>
    <property type="match status" value="1"/>
</dbReference>
<dbReference type="AlphaFoldDB" id="A0A512NG36"/>
<comment type="caution">
    <text evidence="2">The sequence shown here is derived from an EMBL/GenBank/DDBJ whole genome shotgun (WGS) entry which is preliminary data.</text>
</comment>
<dbReference type="PANTHER" id="PTHR11365:SF23">
    <property type="entry name" value="HYPOTHETICAL 5-OXOPROLINASE (EUROFUNG)-RELATED"/>
    <property type="match status" value="1"/>
</dbReference>
<accession>A0A512NG36</accession>
<gene>
    <name evidence="2" type="primary">hyuB_4</name>
    <name evidence="2" type="ORF">RSO01_50600</name>
</gene>
<dbReference type="InterPro" id="IPR045079">
    <property type="entry name" value="Oxoprolinase-like"/>
</dbReference>
<dbReference type="OrthoDB" id="9761586at2"/>
<dbReference type="Proteomes" id="UP000321058">
    <property type="component" value="Unassembled WGS sequence"/>
</dbReference>
<proteinExistence type="predicted"/>
<dbReference type="GO" id="GO:0006749">
    <property type="term" value="P:glutathione metabolic process"/>
    <property type="evidence" value="ECO:0007669"/>
    <property type="project" value="TreeGrafter"/>
</dbReference>
<name>A0A512NG36_9HYPH</name>
<protein>
    <submittedName>
        <fullName evidence="2">Hydantoin utilization protein B</fullName>
    </submittedName>
</protein>
<dbReference type="PANTHER" id="PTHR11365">
    <property type="entry name" value="5-OXOPROLINASE RELATED"/>
    <property type="match status" value="1"/>
</dbReference>
<dbReference type="RefSeq" id="WP_147152605.1">
    <property type="nucleotide sequence ID" value="NZ_BKAJ01000089.1"/>
</dbReference>